<evidence type="ECO:0000256" key="4">
    <source>
        <dbReference type="ARBA" id="ARBA00022691"/>
    </source>
</evidence>
<dbReference type="EMBL" id="CP158367">
    <property type="protein sequence ID" value="XBX76044.1"/>
    <property type="molecule type" value="Genomic_DNA"/>
</dbReference>
<reference evidence="7" key="1">
    <citation type="journal article" date="2013" name="Extremophiles">
        <title>Proteinivorax tanatarense gen. nov., sp. nov., an anaerobic, haloalkaliphilic, proteolytic bacterium isolated from a decaying algal bloom, and proposal of Proteinivoraceae fam. nov.</title>
        <authorList>
            <person name="Kevbrin V."/>
            <person name="Boltyanskaya Y."/>
            <person name="Zhilina T."/>
            <person name="Kolganova T."/>
            <person name="Lavrentjeva E."/>
            <person name="Kuznetsov B."/>
        </authorList>
    </citation>
    <scope>NUCLEOTIDE SEQUENCE</scope>
    <source>
        <strain evidence="7">Z-910T</strain>
    </source>
</reference>
<keyword evidence="4" id="KW-0949">S-adenosyl-L-methionine</keyword>
<dbReference type="GO" id="GO:0006629">
    <property type="term" value="P:lipid metabolic process"/>
    <property type="evidence" value="ECO:0007669"/>
    <property type="project" value="UniProtKB-KW"/>
</dbReference>
<dbReference type="Gene3D" id="2.20.25.110">
    <property type="entry name" value="S-adenosyl-L-methionine-dependent methyltransferases"/>
    <property type="match status" value="1"/>
</dbReference>
<dbReference type="PANTHER" id="PTHR43667:SF1">
    <property type="entry name" value="CYCLOPROPANE-FATTY-ACYL-PHOSPHOLIPID SYNTHASE"/>
    <property type="match status" value="1"/>
</dbReference>
<dbReference type="PANTHER" id="PTHR43667">
    <property type="entry name" value="CYCLOPROPANE-FATTY-ACYL-PHOSPHOLIPID SYNTHASE"/>
    <property type="match status" value="1"/>
</dbReference>
<dbReference type="InterPro" id="IPR029063">
    <property type="entry name" value="SAM-dependent_MTases_sf"/>
</dbReference>
<accession>A0AAU7VQ20</accession>
<keyword evidence="3 7" id="KW-0808">Transferase</keyword>
<dbReference type="InterPro" id="IPR025714">
    <property type="entry name" value="Methyltranfer_dom"/>
</dbReference>
<dbReference type="EC" id="2.1.-.-" evidence="7"/>
<evidence type="ECO:0000256" key="3">
    <source>
        <dbReference type="ARBA" id="ARBA00022679"/>
    </source>
</evidence>
<evidence type="ECO:0000256" key="2">
    <source>
        <dbReference type="ARBA" id="ARBA00022603"/>
    </source>
</evidence>
<evidence type="ECO:0000313" key="7">
    <source>
        <dbReference type="EMBL" id="XBX76044.1"/>
    </source>
</evidence>
<evidence type="ECO:0000256" key="5">
    <source>
        <dbReference type="ARBA" id="ARBA00023098"/>
    </source>
</evidence>
<keyword evidence="5" id="KW-0443">Lipid metabolism</keyword>
<organism evidence="7">
    <name type="scientific">Proteinivorax tanatarense</name>
    <dbReference type="NCBI Taxonomy" id="1260629"/>
    <lineage>
        <taxon>Bacteria</taxon>
        <taxon>Bacillati</taxon>
        <taxon>Bacillota</taxon>
        <taxon>Clostridia</taxon>
        <taxon>Eubacteriales</taxon>
        <taxon>Proteinivoracaceae</taxon>
        <taxon>Proteinivorax</taxon>
    </lineage>
</organism>
<dbReference type="GO" id="GO:0008168">
    <property type="term" value="F:methyltransferase activity"/>
    <property type="evidence" value="ECO:0007669"/>
    <property type="project" value="UniProtKB-KW"/>
</dbReference>
<feature type="domain" description="Methyltransferase" evidence="6">
    <location>
        <begin position="33"/>
        <end position="151"/>
    </location>
</feature>
<proteinExistence type="inferred from homology"/>
<dbReference type="InterPro" id="IPR050723">
    <property type="entry name" value="CFA/CMAS"/>
</dbReference>
<dbReference type="CDD" id="cd02440">
    <property type="entry name" value="AdoMet_MTases"/>
    <property type="match status" value="1"/>
</dbReference>
<dbReference type="RefSeq" id="WP_350344779.1">
    <property type="nucleotide sequence ID" value="NZ_CP158367.1"/>
</dbReference>
<keyword evidence="2 7" id="KW-0489">Methyltransferase</keyword>
<dbReference type="GO" id="GO:0032259">
    <property type="term" value="P:methylation"/>
    <property type="evidence" value="ECO:0007669"/>
    <property type="project" value="UniProtKB-KW"/>
</dbReference>
<evidence type="ECO:0000256" key="1">
    <source>
        <dbReference type="ARBA" id="ARBA00010815"/>
    </source>
</evidence>
<dbReference type="Pfam" id="PF13847">
    <property type="entry name" value="Methyltransf_31"/>
    <property type="match status" value="1"/>
</dbReference>
<dbReference type="AlphaFoldDB" id="A0AAU7VQ20"/>
<gene>
    <name evidence="7" type="ORF">PRVXT_001219</name>
</gene>
<sequence length="233" mass="26202">MKFYKEIAIHYDDIFPVKSSVIEFIANRTPPKGNVLDVGCATGSHGIELSKLGYQVKGVDISKEMIEIAKDKSVGLSNISFATQDIFALDEESCYDTIICIGNTLPHFTSLEEIKDVLTKFKKMLKHGGKVIVQTVNYDRVLKQKTDSLPTITNKNLKFIREYSFNGGLIDFNTILKVGRGNFKNSVKLYPLTSKNIEELLAKLKYSTLEFYGGFDESNFNIASFHMVLDCTL</sequence>
<comment type="similarity">
    <text evidence="1">Belongs to the CFA/CMAS family.</text>
</comment>
<dbReference type="Gene3D" id="3.40.50.150">
    <property type="entry name" value="Vaccinia Virus protein VP39"/>
    <property type="match status" value="1"/>
</dbReference>
<name>A0AAU7VQ20_9FIRM</name>
<dbReference type="SUPFAM" id="SSF53335">
    <property type="entry name" value="S-adenosyl-L-methionine-dependent methyltransferases"/>
    <property type="match status" value="1"/>
</dbReference>
<reference evidence="7" key="2">
    <citation type="submission" date="2024-06" db="EMBL/GenBank/DDBJ databases">
        <authorList>
            <person name="Petrova K.O."/>
            <person name="Toshchakov S.V."/>
            <person name="Boltjanskaja Y.V."/>
            <person name="Kevbrin V."/>
        </authorList>
    </citation>
    <scope>NUCLEOTIDE SEQUENCE</scope>
    <source>
        <strain evidence="7">Z-910T</strain>
    </source>
</reference>
<protein>
    <submittedName>
        <fullName evidence="7">Class I SAM-dependent methyltransferase</fullName>
        <ecNumber evidence="7">2.1.-.-</ecNumber>
    </submittedName>
</protein>
<evidence type="ECO:0000259" key="6">
    <source>
        <dbReference type="Pfam" id="PF13847"/>
    </source>
</evidence>